<dbReference type="EMBL" id="FCOK02000015">
    <property type="protein sequence ID" value="SAL32202.1"/>
    <property type="molecule type" value="Genomic_DNA"/>
</dbReference>
<protein>
    <submittedName>
        <fullName evidence="2">Uncharacterized protein</fullName>
    </submittedName>
</protein>
<proteinExistence type="predicted"/>
<organism evidence="2 3">
    <name type="scientific">Caballeronia udeis</name>
    <dbReference type="NCBI Taxonomy" id="1232866"/>
    <lineage>
        <taxon>Bacteria</taxon>
        <taxon>Pseudomonadati</taxon>
        <taxon>Pseudomonadota</taxon>
        <taxon>Betaproteobacteria</taxon>
        <taxon>Burkholderiales</taxon>
        <taxon>Burkholderiaceae</taxon>
        <taxon>Caballeronia</taxon>
    </lineage>
</organism>
<evidence type="ECO:0000313" key="3">
    <source>
        <dbReference type="Proteomes" id="UP000054683"/>
    </source>
</evidence>
<feature type="region of interest" description="Disordered" evidence="1">
    <location>
        <begin position="60"/>
        <end position="84"/>
    </location>
</feature>
<evidence type="ECO:0000313" key="2">
    <source>
        <dbReference type="EMBL" id="SAL32202.1"/>
    </source>
</evidence>
<dbReference type="AlphaFoldDB" id="A0A158GJJ6"/>
<dbReference type="RefSeq" id="WP_062085409.1">
    <property type="nucleotide sequence ID" value="NZ_FCOK02000015.1"/>
</dbReference>
<name>A0A158GJJ6_9BURK</name>
<evidence type="ECO:0000256" key="1">
    <source>
        <dbReference type="SAM" id="MobiDB-lite"/>
    </source>
</evidence>
<gene>
    <name evidence="2" type="ORF">AWB69_02779</name>
</gene>
<dbReference type="Proteomes" id="UP000054683">
    <property type="component" value="Unassembled WGS sequence"/>
</dbReference>
<reference evidence="2 3" key="1">
    <citation type="submission" date="2016-01" db="EMBL/GenBank/DDBJ databases">
        <authorList>
            <person name="Oliw E.H."/>
        </authorList>
    </citation>
    <scope>NUCLEOTIDE SEQUENCE [LARGE SCALE GENOMIC DNA]</scope>
    <source>
        <strain evidence="2">LMG 27134</strain>
    </source>
</reference>
<accession>A0A158GJJ6</accession>
<sequence length="84" mass="9327">MNRDLRQEAAPAKLSMLLDQLETALPVLVGAPSLRPADWSELDRRLNGVRSLLANATYRGRTRRARSPTVRPARSDGMPIATLF</sequence>